<accession>A0A835IU19</accession>
<dbReference type="InterPro" id="IPR011598">
    <property type="entry name" value="bHLH_dom"/>
</dbReference>
<feature type="domain" description="BHLH" evidence="6">
    <location>
        <begin position="369"/>
        <end position="418"/>
    </location>
</feature>
<organism evidence="7 8">
    <name type="scientific">Coptis chinensis</name>
    <dbReference type="NCBI Taxonomy" id="261450"/>
    <lineage>
        <taxon>Eukaryota</taxon>
        <taxon>Viridiplantae</taxon>
        <taxon>Streptophyta</taxon>
        <taxon>Embryophyta</taxon>
        <taxon>Tracheophyta</taxon>
        <taxon>Spermatophyta</taxon>
        <taxon>Magnoliopsida</taxon>
        <taxon>Ranunculales</taxon>
        <taxon>Ranunculaceae</taxon>
        <taxon>Coptidoideae</taxon>
        <taxon>Coptis</taxon>
    </lineage>
</organism>
<feature type="compositionally biased region" description="Polar residues" evidence="5">
    <location>
        <begin position="65"/>
        <end position="83"/>
    </location>
</feature>
<evidence type="ECO:0000259" key="6">
    <source>
        <dbReference type="PROSITE" id="PS50888"/>
    </source>
</evidence>
<comment type="caution">
    <text evidence="7">The sequence shown here is derived from an EMBL/GenBank/DDBJ whole genome shotgun (WGS) entry which is preliminary data.</text>
</comment>
<dbReference type="GO" id="GO:0005634">
    <property type="term" value="C:nucleus"/>
    <property type="evidence" value="ECO:0007669"/>
    <property type="project" value="UniProtKB-SubCell"/>
</dbReference>
<keyword evidence="8" id="KW-1185">Reference proteome</keyword>
<dbReference type="GO" id="GO:0000981">
    <property type="term" value="F:DNA-binding transcription factor activity, RNA polymerase II-specific"/>
    <property type="evidence" value="ECO:0007669"/>
    <property type="project" value="TreeGrafter"/>
</dbReference>
<keyword evidence="2" id="KW-0805">Transcription regulation</keyword>
<dbReference type="PANTHER" id="PTHR16223:SF171">
    <property type="entry name" value="BASIC HELIX-LOOP-HELIX (BHLH) DNA-BINDING SUPERFAMILY PROTEIN"/>
    <property type="match status" value="1"/>
</dbReference>
<dbReference type="PANTHER" id="PTHR16223">
    <property type="entry name" value="TRANSCRIPTION FACTOR BHLH83-RELATED"/>
    <property type="match status" value="1"/>
</dbReference>
<evidence type="ECO:0000313" key="7">
    <source>
        <dbReference type="EMBL" id="KAF9624106.1"/>
    </source>
</evidence>
<dbReference type="InterPro" id="IPR036638">
    <property type="entry name" value="HLH_DNA-bd_sf"/>
</dbReference>
<evidence type="ECO:0000313" key="8">
    <source>
        <dbReference type="Proteomes" id="UP000631114"/>
    </source>
</evidence>
<feature type="region of interest" description="Disordered" evidence="5">
    <location>
        <begin position="58"/>
        <end position="88"/>
    </location>
</feature>
<dbReference type="EMBL" id="JADFTS010000001">
    <property type="protein sequence ID" value="KAF9624106.1"/>
    <property type="molecule type" value="Genomic_DNA"/>
</dbReference>
<reference evidence="7 8" key="1">
    <citation type="submission" date="2020-10" db="EMBL/GenBank/DDBJ databases">
        <title>The Coptis chinensis genome and diversification of protoberbering-type alkaloids.</title>
        <authorList>
            <person name="Wang B."/>
            <person name="Shu S."/>
            <person name="Song C."/>
            <person name="Liu Y."/>
        </authorList>
    </citation>
    <scope>NUCLEOTIDE SEQUENCE [LARGE SCALE GENOMIC DNA]</scope>
    <source>
        <strain evidence="7">HL-2020</strain>
        <tissue evidence="7">Leaf</tissue>
    </source>
</reference>
<evidence type="ECO:0000256" key="4">
    <source>
        <dbReference type="ARBA" id="ARBA00023242"/>
    </source>
</evidence>
<evidence type="ECO:0000256" key="3">
    <source>
        <dbReference type="ARBA" id="ARBA00023163"/>
    </source>
</evidence>
<keyword evidence="4" id="KW-0539">Nucleus</keyword>
<dbReference type="PROSITE" id="PS50888">
    <property type="entry name" value="BHLH"/>
    <property type="match status" value="1"/>
</dbReference>
<dbReference type="InterPro" id="IPR045843">
    <property type="entry name" value="IND-like"/>
</dbReference>
<proteinExistence type="predicted"/>
<keyword evidence="3" id="KW-0804">Transcription</keyword>
<dbReference type="OrthoDB" id="663846at2759"/>
<dbReference type="GO" id="GO:0000978">
    <property type="term" value="F:RNA polymerase II cis-regulatory region sequence-specific DNA binding"/>
    <property type="evidence" value="ECO:0007669"/>
    <property type="project" value="TreeGrafter"/>
</dbReference>
<dbReference type="GO" id="GO:0046983">
    <property type="term" value="F:protein dimerization activity"/>
    <property type="evidence" value="ECO:0007669"/>
    <property type="project" value="InterPro"/>
</dbReference>
<name>A0A835IU19_9MAGN</name>
<gene>
    <name evidence="7" type="ORF">IFM89_007804</name>
</gene>
<dbReference type="Gene3D" id="4.10.280.10">
    <property type="entry name" value="Helix-loop-helix DNA-binding domain"/>
    <property type="match status" value="1"/>
</dbReference>
<dbReference type="SUPFAM" id="SSF47459">
    <property type="entry name" value="HLH, helix-loop-helix DNA-binding domain"/>
    <property type="match status" value="1"/>
</dbReference>
<evidence type="ECO:0000256" key="1">
    <source>
        <dbReference type="ARBA" id="ARBA00004123"/>
    </source>
</evidence>
<protein>
    <recommendedName>
        <fullName evidence="6">BHLH domain-containing protein</fullName>
    </recommendedName>
</protein>
<feature type="region of interest" description="Disordered" evidence="5">
    <location>
        <begin position="346"/>
        <end position="380"/>
    </location>
</feature>
<sequence>MAEEGSEGSVANSSSSLHIWELHGNSLSSWNNGIPWHPSNPNSNSSCEEDISISNSFTNTSNHSGLSTDESSRQLTQPPSSDGLTGERAADSHLWSKVLLSVGSCSGGLHHNQDVGENFLETLSSKNLPAELFEPAAFDYLTRMDNGWELATSTSYNNIARQLNSFSGSFNLSSLVTDWSIAPPCPEVDHQITQPPVCNMSRDSMHQHSEPDLSQNLSNSTMYGVADSSSFLPCYAHEMKVESQHQQIEDSEALLHKSSKNNSSKYRMGHNSPTVMGYNDKYYYGMSEAPWFTRNLADAISFNGCINKPMVDPQSSRHCLKAASTAPDSKSKMKFLWLQSARGTGVVTEGKRKRSEDTSEAQFKKPKHETSTGSSVKVQPPKVKWGDRITTLQQIVSPFGKTDTASVLQEAIGYIKFLQEQVQLLSNPYMKANANKDPWGMLERKGKAELKFDLKSRGLCLVPISCTPQVYRENTGSDYWTPTYRGCLYR</sequence>
<dbReference type="AlphaFoldDB" id="A0A835IU19"/>
<evidence type="ECO:0000256" key="2">
    <source>
        <dbReference type="ARBA" id="ARBA00023015"/>
    </source>
</evidence>
<dbReference type="Proteomes" id="UP000631114">
    <property type="component" value="Unassembled WGS sequence"/>
</dbReference>
<dbReference type="InterPro" id="IPR045239">
    <property type="entry name" value="bHLH95_bHLH"/>
</dbReference>
<comment type="subcellular location">
    <subcellularLocation>
        <location evidence="1">Nucleus</location>
    </subcellularLocation>
</comment>
<evidence type="ECO:0000256" key="5">
    <source>
        <dbReference type="SAM" id="MobiDB-lite"/>
    </source>
</evidence>
<dbReference type="CDD" id="cd11393">
    <property type="entry name" value="bHLH_AtbHLH_like"/>
    <property type="match status" value="1"/>
</dbReference>